<dbReference type="AlphaFoldDB" id="A0A4Y7R5J2"/>
<feature type="compositionally biased region" description="Basic and acidic residues" evidence="1">
    <location>
        <begin position="132"/>
        <end position="144"/>
    </location>
</feature>
<feature type="compositionally biased region" description="Basic and acidic residues" evidence="1">
    <location>
        <begin position="32"/>
        <end position="53"/>
    </location>
</feature>
<name>A0A4Y7R5J2_COPMI</name>
<sequence length="151" mass="16778">MAKEKEWTLFLGDKEEEDSFVRVRKASQSATEKVKERGSLEERRSEREADVLRQRTKSAGPRLLTSPEATMGEMKRRLKAELKAEVDGVTLPPFATESPVGKPLLRVKSMVDLDDETDARQPRTKPSSTPGGEHRECDCVHGEGEGACPPS</sequence>
<comment type="caution">
    <text evidence="2">The sequence shown here is derived from an EMBL/GenBank/DDBJ whole genome shotgun (WGS) entry which is preliminary data.</text>
</comment>
<feature type="region of interest" description="Disordered" evidence="1">
    <location>
        <begin position="24"/>
        <end position="73"/>
    </location>
</feature>
<reference evidence="2 3" key="1">
    <citation type="journal article" date="2019" name="Nat. Ecol. Evol.">
        <title>Megaphylogeny resolves global patterns of mushroom evolution.</title>
        <authorList>
            <person name="Varga T."/>
            <person name="Krizsan K."/>
            <person name="Foldi C."/>
            <person name="Dima B."/>
            <person name="Sanchez-Garcia M."/>
            <person name="Sanchez-Ramirez S."/>
            <person name="Szollosi G.J."/>
            <person name="Szarkandi J.G."/>
            <person name="Papp V."/>
            <person name="Albert L."/>
            <person name="Andreopoulos W."/>
            <person name="Angelini C."/>
            <person name="Antonin V."/>
            <person name="Barry K.W."/>
            <person name="Bougher N.L."/>
            <person name="Buchanan P."/>
            <person name="Buyck B."/>
            <person name="Bense V."/>
            <person name="Catcheside P."/>
            <person name="Chovatia M."/>
            <person name="Cooper J."/>
            <person name="Damon W."/>
            <person name="Desjardin D."/>
            <person name="Finy P."/>
            <person name="Geml J."/>
            <person name="Haridas S."/>
            <person name="Hughes K."/>
            <person name="Justo A."/>
            <person name="Karasinski D."/>
            <person name="Kautmanova I."/>
            <person name="Kiss B."/>
            <person name="Kocsube S."/>
            <person name="Kotiranta H."/>
            <person name="LaButti K.M."/>
            <person name="Lechner B.E."/>
            <person name="Liimatainen K."/>
            <person name="Lipzen A."/>
            <person name="Lukacs Z."/>
            <person name="Mihaltcheva S."/>
            <person name="Morgado L.N."/>
            <person name="Niskanen T."/>
            <person name="Noordeloos M.E."/>
            <person name="Ohm R.A."/>
            <person name="Ortiz-Santana B."/>
            <person name="Ovrebo C."/>
            <person name="Racz N."/>
            <person name="Riley R."/>
            <person name="Savchenko A."/>
            <person name="Shiryaev A."/>
            <person name="Soop K."/>
            <person name="Spirin V."/>
            <person name="Szebenyi C."/>
            <person name="Tomsovsky M."/>
            <person name="Tulloss R.E."/>
            <person name="Uehling J."/>
            <person name="Grigoriev I.V."/>
            <person name="Vagvolgyi C."/>
            <person name="Papp T."/>
            <person name="Martin F.M."/>
            <person name="Miettinen O."/>
            <person name="Hibbett D.S."/>
            <person name="Nagy L.G."/>
        </authorList>
    </citation>
    <scope>NUCLEOTIDE SEQUENCE [LARGE SCALE GENOMIC DNA]</scope>
    <source>
        <strain evidence="2 3">FP101781</strain>
    </source>
</reference>
<evidence type="ECO:0000256" key="1">
    <source>
        <dbReference type="SAM" id="MobiDB-lite"/>
    </source>
</evidence>
<protein>
    <submittedName>
        <fullName evidence="2">Uncharacterized protein</fullName>
    </submittedName>
</protein>
<dbReference type="OrthoDB" id="2995604at2759"/>
<organism evidence="2 3">
    <name type="scientific">Coprinellus micaceus</name>
    <name type="common">Glistening ink-cap mushroom</name>
    <name type="synonym">Coprinus micaceus</name>
    <dbReference type="NCBI Taxonomy" id="71717"/>
    <lineage>
        <taxon>Eukaryota</taxon>
        <taxon>Fungi</taxon>
        <taxon>Dikarya</taxon>
        <taxon>Basidiomycota</taxon>
        <taxon>Agaricomycotina</taxon>
        <taxon>Agaricomycetes</taxon>
        <taxon>Agaricomycetidae</taxon>
        <taxon>Agaricales</taxon>
        <taxon>Agaricineae</taxon>
        <taxon>Psathyrellaceae</taxon>
        <taxon>Coprinellus</taxon>
    </lineage>
</organism>
<keyword evidence="3" id="KW-1185">Reference proteome</keyword>
<evidence type="ECO:0000313" key="3">
    <source>
        <dbReference type="Proteomes" id="UP000298030"/>
    </source>
</evidence>
<dbReference type="EMBL" id="QPFP01000664">
    <property type="protein sequence ID" value="TEB04016.1"/>
    <property type="molecule type" value="Genomic_DNA"/>
</dbReference>
<evidence type="ECO:0000313" key="2">
    <source>
        <dbReference type="EMBL" id="TEB04016.1"/>
    </source>
</evidence>
<accession>A0A4Y7R5J2</accession>
<feature type="region of interest" description="Disordered" evidence="1">
    <location>
        <begin position="111"/>
        <end position="151"/>
    </location>
</feature>
<proteinExistence type="predicted"/>
<dbReference type="Proteomes" id="UP000298030">
    <property type="component" value="Unassembled WGS sequence"/>
</dbReference>
<gene>
    <name evidence="2" type="ORF">FA13DRAFT_1807751</name>
</gene>